<keyword evidence="3" id="KW-1185">Reference proteome</keyword>
<dbReference type="AlphaFoldDB" id="A0ABD1C635"/>
<proteinExistence type="predicted"/>
<evidence type="ECO:0000313" key="3">
    <source>
        <dbReference type="Proteomes" id="UP001558713"/>
    </source>
</evidence>
<reference evidence="2 3" key="1">
    <citation type="submission" date="2024-04" db="EMBL/GenBank/DDBJ databases">
        <title>Genome assembly C_amara_ONT_v2.</title>
        <authorList>
            <person name="Yant L."/>
            <person name="Moore C."/>
            <person name="Slenker M."/>
        </authorList>
    </citation>
    <scope>NUCLEOTIDE SEQUENCE [LARGE SCALE GENOMIC DNA]</scope>
    <source>
        <tissue evidence="2">Leaf</tissue>
    </source>
</reference>
<organism evidence="2 3">
    <name type="scientific">Cardamine amara subsp. amara</name>
    <dbReference type="NCBI Taxonomy" id="228776"/>
    <lineage>
        <taxon>Eukaryota</taxon>
        <taxon>Viridiplantae</taxon>
        <taxon>Streptophyta</taxon>
        <taxon>Embryophyta</taxon>
        <taxon>Tracheophyta</taxon>
        <taxon>Spermatophyta</taxon>
        <taxon>Magnoliopsida</taxon>
        <taxon>eudicotyledons</taxon>
        <taxon>Gunneridae</taxon>
        <taxon>Pentapetalae</taxon>
        <taxon>rosids</taxon>
        <taxon>malvids</taxon>
        <taxon>Brassicales</taxon>
        <taxon>Brassicaceae</taxon>
        <taxon>Cardamineae</taxon>
        <taxon>Cardamine</taxon>
    </lineage>
</organism>
<feature type="region of interest" description="Disordered" evidence="1">
    <location>
        <begin position="172"/>
        <end position="193"/>
    </location>
</feature>
<feature type="compositionally biased region" description="Basic and acidic residues" evidence="1">
    <location>
        <begin position="136"/>
        <end position="147"/>
    </location>
</feature>
<name>A0ABD1C635_CARAN</name>
<feature type="region of interest" description="Disordered" evidence="1">
    <location>
        <begin position="131"/>
        <end position="151"/>
    </location>
</feature>
<accession>A0ABD1C635</accession>
<dbReference type="EMBL" id="JBANAX010000043">
    <property type="protein sequence ID" value="KAL1224928.1"/>
    <property type="molecule type" value="Genomic_DNA"/>
</dbReference>
<comment type="caution">
    <text evidence="2">The sequence shown here is derived from an EMBL/GenBank/DDBJ whole genome shotgun (WGS) entry which is preliminary data.</text>
</comment>
<protein>
    <submittedName>
        <fullName evidence="2">Uncharacterized protein</fullName>
    </submittedName>
</protein>
<evidence type="ECO:0000256" key="1">
    <source>
        <dbReference type="SAM" id="MobiDB-lite"/>
    </source>
</evidence>
<gene>
    <name evidence="2" type="ORF">V5N11_027429</name>
</gene>
<dbReference type="Proteomes" id="UP001558713">
    <property type="component" value="Unassembled WGS sequence"/>
</dbReference>
<sequence>MVDKGTISQVGVAVIPVVGEPIMVVPSLVEAGIREEEKEIELSGNRDLETVSVVVEAAKEIEESLINLEHEKGEIEDISGDECALELPSEEGWEVTTSGGRKSSRKKALLEYGHVRILSPSRFEILRNQNEEVENKEDKPEELEVGKGSDVPVETVVEADLQLKLARDVVGSGVSLPRNSKNAHRYPSDTSKK</sequence>
<evidence type="ECO:0000313" key="2">
    <source>
        <dbReference type="EMBL" id="KAL1224928.1"/>
    </source>
</evidence>